<feature type="transmembrane region" description="Helical" evidence="7">
    <location>
        <begin position="82"/>
        <end position="100"/>
    </location>
</feature>
<proteinExistence type="inferred from homology"/>
<gene>
    <name evidence="7" type="primary">msrQ</name>
    <name evidence="9" type="ORF">HS961_12465</name>
</gene>
<dbReference type="GO" id="GO:0010181">
    <property type="term" value="F:FMN binding"/>
    <property type="evidence" value="ECO:0007669"/>
    <property type="project" value="UniProtKB-UniRule"/>
</dbReference>
<comment type="similarity">
    <text evidence="7">Belongs to the MsrQ family.</text>
</comment>
<feature type="transmembrane region" description="Helical" evidence="7">
    <location>
        <begin position="120"/>
        <end position="140"/>
    </location>
</feature>
<keyword evidence="7" id="KW-0249">Electron transport</keyword>
<evidence type="ECO:0000313" key="9">
    <source>
        <dbReference type="EMBL" id="QMV73573.1"/>
    </source>
</evidence>
<dbReference type="GO" id="GO:0009055">
    <property type="term" value="F:electron transfer activity"/>
    <property type="evidence" value="ECO:0007669"/>
    <property type="project" value="UniProtKB-UniRule"/>
</dbReference>
<evidence type="ECO:0000313" key="10">
    <source>
        <dbReference type="Proteomes" id="UP000515240"/>
    </source>
</evidence>
<keyword evidence="5 7" id="KW-0408">Iron</keyword>
<keyword evidence="7" id="KW-0285">Flavoprotein</keyword>
<keyword evidence="4 7" id="KW-1133">Transmembrane helix</keyword>
<feature type="transmembrane region" description="Helical" evidence="7">
    <location>
        <begin position="12"/>
        <end position="32"/>
    </location>
</feature>
<dbReference type="InterPro" id="IPR022837">
    <property type="entry name" value="MsrQ-like"/>
</dbReference>
<comment type="subunit">
    <text evidence="7">Heterodimer of a catalytic subunit (MsrP) and a heme-binding subunit (MsrQ).</text>
</comment>
<feature type="domain" description="Ferric oxidoreductase" evidence="8">
    <location>
        <begin position="52"/>
        <end position="164"/>
    </location>
</feature>
<comment type="cofactor">
    <cofactor evidence="7">
        <name>FMN</name>
        <dbReference type="ChEBI" id="CHEBI:58210"/>
    </cofactor>
    <text evidence="7">Binds 1 FMN per subunit.</text>
</comment>
<dbReference type="EMBL" id="CP058554">
    <property type="protein sequence ID" value="QMV73573.1"/>
    <property type="molecule type" value="Genomic_DNA"/>
</dbReference>
<keyword evidence="3 7" id="KW-0812">Transmembrane</keyword>
<dbReference type="Pfam" id="PF01794">
    <property type="entry name" value="Ferric_reduct"/>
    <property type="match status" value="1"/>
</dbReference>
<evidence type="ECO:0000256" key="3">
    <source>
        <dbReference type="ARBA" id="ARBA00022692"/>
    </source>
</evidence>
<keyword evidence="6 7" id="KW-0472">Membrane</keyword>
<keyword evidence="7" id="KW-0479">Metal-binding</keyword>
<keyword evidence="7" id="KW-0288">FMN</keyword>
<sequence>MPNTSRFSAKSVQRLLLHLLCLVPAAWLFYLAATNGLGANPAEALLRSLGDWAIRFICIALAVTPLRQWLRWNWLAAYRRMFGLYAFFYASLHWLAYVVFDMGLDWPSIVDDLIKRPFILVGTLAWLILLTLAITSIPKLIRRMGGKRWQMLHRAVYGAAALAVLHFWWMRSGKNNFAEVWLYGLILAALLAARWVFQKRKQMQAAAKAARA</sequence>
<dbReference type="GO" id="GO:0016679">
    <property type="term" value="F:oxidoreductase activity, acting on diphenols and related substances as donors"/>
    <property type="evidence" value="ECO:0007669"/>
    <property type="project" value="TreeGrafter"/>
</dbReference>
<keyword evidence="7" id="KW-1003">Cell membrane</keyword>
<dbReference type="GO" id="GO:0030091">
    <property type="term" value="P:protein repair"/>
    <property type="evidence" value="ECO:0007669"/>
    <property type="project" value="UniProtKB-UniRule"/>
</dbReference>
<dbReference type="AlphaFoldDB" id="A0A7G5EHU8"/>
<dbReference type="InterPro" id="IPR013130">
    <property type="entry name" value="Fe3_Rdtase_TM_dom"/>
</dbReference>
<keyword evidence="7" id="KW-0349">Heme</keyword>
<reference evidence="9 10" key="1">
    <citation type="journal article" date="2020" name="G3 (Bethesda)">
        <title>CeMbio - The Caenorhabditis elegans Microbiome Resource.</title>
        <authorList>
            <person name="Dirksen P."/>
            <person name="Assie A."/>
            <person name="Zimmermann J."/>
            <person name="Zhang F."/>
            <person name="Tietje A.M."/>
            <person name="Marsh S.A."/>
            <person name="Felix M.A."/>
            <person name="Shapira M."/>
            <person name="Kaleta C."/>
            <person name="Schulenburg H."/>
            <person name="Samuel B."/>
        </authorList>
    </citation>
    <scope>NUCLEOTIDE SEQUENCE [LARGE SCALE GENOMIC DNA]</scope>
    <source>
        <strain evidence="9 10">BIGb0172</strain>
    </source>
</reference>
<dbReference type="Proteomes" id="UP000515240">
    <property type="component" value="Chromosome"/>
</dbReference>
<evidence type="ECO:0000256" key="6">
    <source>
        <dbReference type="ARBA" id="ARBA00023136"/>
    </source>
</evidence>
<feature type="transmembrane region" description="Helical" evidence="7">
    <location>
        <begin position="181"/>
        <end position="197"/>
    </location>
</feature>
<protein>
    <recommendedName>
        <fullName evidence="7">Protein-methionine-sulfoxide reductase heme-binding subunit MsrQ</fullName>
    </recommendedName>
    <alternativeName>
        <fullName evidence="7">Flavocytochrome MsrQ</fullName>
    </alternativeName>
</protein>
<dbReference type="PANTHER" id="PTHR36964:SF1">
    <property type="entry name" value="PROTEIN-METHIONINE-SULFOXIDE REDUCTASE HEME-BINDING SUBUNIT MSRQ"/>
    <property type="match status" value="1"/>
</dbReference>
<evidence type="ECO:0000256" key="5">
    <source>
        <dbReference type="ARBA" id="ARBA00023004"/>
    </source>
</evidence>
<dbReference type="KEGG" id="cpis:HS961_12465"/>
<dbReference type="HAMAP" id="MF_01207">
    <property type="entry name" value="MsrQ"/>
    <property type="match status" value="1"/>
</dbReference>
<keyword evidence="10" id="KW-1185">Reference proteome</keyword>
<feature type="transmembrane region" description="Helical" evidence="7">
    <location>
        <begin position="152"/>
        <end position="169"/>
    </location>
</feature>
<evidence type="ECO:0000259" key="8">
    <source>
        <dbReference type="Pfam" id="PF01794"/>
    </source>
</evidence>
<comment type="subcellular location">
    <subcellularLocation>
        <location evidence="7">Cell membrane</location>
        <topology evidence="7">Multi-pass membrane protein</topology>
    </subcellularLocation>
    <subcellularLocation>
        <location evidence="1">Membrane</location>
        <topology evidence="1">Multi-pass membrane protein</topology>
    </subcellularLocation>
</comment>
<dbReference type="RefSeq" id="WP_182322394.1">
    <property type="nucleotide sequence ID" value="NZ_CP058554.1"/>
</dbReference>
<keyword evidence="2 7" id="KW-0813">Transport</keyword>
<evidence type="ECO:0000256" key="1">
    <source>
        <dbReference type="ARBA" id="ARBA00004141"/>
    </source>
</evidence>
<dbReference type="GO" id="GO:0005886">
    <property type="term" value="C:plasma membrane"/>
    <property type="evidence" value="ECO:0007669"/>
    <property type="project" value="UniProtKB-SubCell"/>
</dbReference>
<name>A0A7G5EHU8_9BURK</name>
<dbReference type="GO" id="GO:0020037">
    <property type="term" value="F:heme binding"/>
    <property type="evidence" value="ECO:0007669"/>
    <property type="project" value="UniProtKB-UniRule"/>
</dbReference>
<accession>A0A7G5EHU8</accession>
<evidence type="ECO:0000256" key="2">
    <source>
        <dbReference type="ARBA" id="ARBA00022448"/>
    </source>
</evidence>
<evidence type="ECO:0000256" key="7">
    <source>
        <dbReference type="HAMAP-Rule" id="MF_01207"/>
    </source>
</evidence>
<evidence type="ECO:0000256" key="4">
    <source>
        <dbReference type="ARBA" id="ARBA00022989"/>
    </source>
</evidence>
<feature type="transmembrane region" description="Helical" evidence="7">
    <location>
        <begin position="52"/>
        <end position="70"/>
    </location>
</feature>
<comment type="function">
    <text evidence="7">Part of the MsrPQ system that repairs oxidized periplasmic proteins containing methionine sulfoxide residues (Met-O), using respiratory chain electrons. Thus protects these proteins from oxidative-stress damage caused by reactive species of oxygen and chlorine generated by the host defense mechanisms. MsrPQ is essential for the maintenance of envelope integrity under bleach stress, rescuing a wide series of structurally unrelated periplasmic proteins from methionine oxidation. MsrQ provides electrons for reduction to the reductase catalytic subunit MsrP, using the quinone pool of the respiratory chain.</text>
</comment>
<dbReference type="GO" id="GO:0046872">
    <property type="term" value="F:metal ion binding"/>
    <property type="evidence" value="ECO:0007669"/>
    <property type="project" value="UniProtKB-KW"/>
</dbReference>
<comment type="cofactor">
    <cofactor evidence="7">
        <name>heme b</name>
        <dbReference type="ChEBI" id="CHEBI:60344"/>
    </cofactor>
    <text evidence="7">Binds 1 heme b (iron(II)-protoporphyrin IX) group per subunit.</text>
</comment>
<dbReference type="PANTHER" id="PTHR36964">
    <property type="entry name" value="PROTEIN-METHIONINE-SULFOXIDE REDUCTASE HEME-BINDING SUBUNIT MSRQ"/>
    <property type="match status" value="1"/>
</dbReference>
<organism evidence="9 10">
    <name type="scientific">Comamonas piscis</name>
    <dbReference type="NCBI Taxonomy" id="1562974"/>
    <lineage>
        <taxon>Bacteria</taxon>
        <taxon>Pseudomonadati</taxon>
        <taxon>Pseudomonadota</taxon>
        <taxon>Betaproteobacteria</taxon>
        <taxon>Burkholderiales</taxon>
        <taxon>Comamonadaceae</taxon>
        <taxon>Comamonas</taxon>
    </lineage>
</organism>